<evidence type="ECO:0000313" key="3">
    <source>
        <dbReference type="EMBL" id="SEF73590.1"/>
    </source>
</evidence>
<evidence type="ECO:0000259" key="2">
    <source>
        <dbReference type="PROSITE" id="PS51782"/>
    </source>
</evidence>
<dbReference type="PROSITE" id="PS51782">
    <property type="entry name" value="LYSM"/>
    <property type="match status" value="1"/>
</dbReference>
<gene>
    <name evidence="3" type="ORF">SAMN05216354_1425</name>
</gene>
<dbReference type="InterPro" id="IPR028082">
    <property type="entry name" value="Peripla_BP_I"/>
</dbReference>
<dbReference type="Pfam" id="PF01476">
    <property type="entry name" value="LysM"/>
    <property type="match status" value="1"/>
</dbReference>
<name>A0A1H5UEZ4_XYLRU</name>
<dbReference type="SUPFAM" id="SSF53822">
    <property type="entry name" value="Periplasmic binding protein-like I"/>
    <property type="match status" value="1"/>
</dbReference>
<proteinExistence type="predicted"/>
<feature type="signal peptide" evidence="1">
    <location>
        <begin position="1"/>
        <end position="23"/>
    </location>
</feature>
<sequence>MTRLLRSSLLVIALFLAVGIASAQVTDSIRGLHKVKKKETIFGISRMYDITIDELIEANPDMKAPGYELKKGVVLRIPYAAGQAKPARPIAEVKASADDVRNRAIRLGVMLPLHDINGDGKRMIEYYRGVLMACDSVKKLGISVDVHAWNTPEDWDIRQTLLDEAAAKCDLIIGPLYSKQMDALSAFVAKHDIKLVIPFSINAPQLNDNRHIFQIYQTQAEINEASVNLFVDQFKGFHTVIIDCNDSTSKKGPFTAGVRRQLEQRGLEYSVTSLKSGEDDFSKAFSRKKSNVVILNTARSQELGVAFSKIDGLKVVSPELNITMFGYTEWLMYNRSYLENFYKYNTYIPSTFNYNPLTPSTQRIEQNYRKNFHSDMQNRLPRLGITGFDQAYFFLRGLHKYGKTFNGAAGMLGYEPVQTPLKFERYGNGGLRNRSIVLVHYAPSHKIETIKF</sequence>
<evidence type="ECO:0000313" key="4">
    <source>
        <dbReference type="Proteomes" id="UP000236735"/>
    </source>
</evidence>
<dbReference type="Gene3D" id="3.40.50.2300">
    <property type="match status" value="2"/>
</dbReference>
<keyword evidence="1" id="KW-0732">Signal</keyword>
<protein>
    <submittedName>
        <fullName evidence="3">LysM domain-containing protein</fullName>
    </submittedName>
</protein>
<feature type="domain" description="LysM" evidence="2">
    <location>
        <begin position="31"/>
        <end position="77"/>
    </location>
</feature>
<dbReference type="RefSeq" id="WP_103915513.1">
    <property type="nucleotide sequence ID" value="NZ_FNUV01000003.1"/>
</dbReference>
<dbReference type="InterPro" id="IPR036779">
    <property type="entry name" value="LysM_dom_sf"/>
</dbReference>
<dbReference type="CDD" id="cd00118">
    <property type="entry name" value="LysM"/>
    <property type="match status" value="1"/>
</dbReference>
<dbReference type="AlphaFoldDB" id="A0A1H5UEZ4"/>
<dbReference type="Proteomes" id="UP000236735">
    <property type="component" value="Unassembled WGS sequence"/>
</dbReference>
<reference evidence="3 4" key="1">
    <citation type="submission" date="2016-10" db="EMBL/GenBank/DDBJ databases">
        <authorList>
            <person name="de Groot N.N."/>
        </authorList>
    </citation>
    <scope>NUCLEOTIDE SEQUENCE [LARGE SCALE GENOMIC DNA]</scope>
    <source>
        <strain evidence="3 4">AR32</strain>
    </source>
</reference>
<dbReference type="SUPFAM" id="SSF54106">
    <property type="entry name" value="LysM domain"/>
    <property type="match status" value="1"/>
</dbReference>
<dbReference type="SMART" id="SM00257">
    <property type="entry name" value="LysM"/>
    <property type="match status" value="1"/>
</dbReference>
<dbReference type="InterPro" id="IPR018392">
    <property type="entry name" value="LysM"/>
</dbReference>
<accession>A0A1H5UEZ4</accession>
<dbReference type="EMBL" id="FNUV01000003">
    <property type="protein sequence ID" value="SEF73590.1"/>
    <property type="molecule type" value="Genomic_DNA"/>
</dbReference>
<organism evidence="3 4">
    <name type="scientific">Xylanibacter ruminicola</name>
    <name type="common">Prevotella ruminicola</name>
    <dbReference type="NCBI Taxonomy" id="839"/>
    <lineage>
        <taxon>Bacteria</taxon>
        <taxon>Pseudomonadati</taxon>
        <taxon>Bacteroidota</taxon>
        <taxon>Bacteroidia</taxon>
        <taxon>Bacteroidales</taxon>
        <taxon>Prevotellaceae</taxon>
        <taxon>Xylanibacter</taxon>
    </lineage>
</organism>
<feature type="chain" id="PRO_5009286082" evidence="1">
    <location>
        <begin position="24"/>
        <end position="452"/>
    </location>
</feature>
<dbReference type="Gene3D" id="3.10.350.10">
    <property type="entry name" value="LysM domain"/>
    <property type="match status" value="1"/>
</dbReference>
<evidence type="ECO:0000256" key="1">
    <source>
        <dbReference type="SAM" id="SignalP"/>
    </source>
</evidence>